<evidence type="ECO:0000313" key="2">
    <source>
        <dbReference type="Proteomes" id="UP000562723"/>
    </source>
</evidence>
<dbReference type="InterPro" id="IPR029044">
    <property type="entry name" value="Nucleotide-diphossugar_trans"/>
</dbReference>
<dbReference type="RefSeq" id="WP_116643661.1">
    <property type="nucleotide sequence ID" value="NZ_CP045701.2"/>
</dbReference>
<dbReference type="AlphaFoldDB" id="A0AAJ3G166"/>
<reference evidence="1 2" key="1">
    <citation type="journal article" date="2020" name="Front. Plant Sci.">
        <title>Isolation of Rhizosphere Bacteria That Improve Quality and Water Stress Tolerance in Greenhouse Ornamentals.</title>
        <authorList>
            <person name="Nordstedt N.P."/>
            <person name="Jones M.L."/>
        </authorList>
    </citation>
    <scope>NUCLEOTIDE SEQUENCE [LARGE SCALE GENOMIC DNA]</scope>
    <source>
        <strain evidence="1 2">C2F7</strain>
    </source>
</reference>
<evidence type="ECO:0008006" key="3">
    <source>
        <dbReference type="Google" id="ProtNLM"/>
    </source>
</evidence>
<gene>
    <name evidence="1" type="ORF">HNO85_23535</name>
</gene>
<proteinExistence type="predicted"/>
<protein>
    <recommendedName>
        <fullName evidence="3">Nucleotide-diphospho-sugar transferase domain-containing protein</fullName>
    </recommendedName>
</protein>
<sequence length="365" mass="41956">MPNGHRLTTPQLIYLVYGAETYHQEALFSIASALAGLRKTPDDALDIQVFTDNPVPYEGLPVRVRPLDNETRKAWIEPHGYHFRAKHVVMQKVLEEAEVALLIDTDTFFHCSPLELFRRVQPGTLLCNAFGLTYGANKDAGLYLTLADALRQRQLADDDMPLLNSGVIGLNCVDASVLDRSIALMDELYPLAQGAYTLEEFCLSVAAYRSVQVRECPDLIHHYWSRKQLFRAKIKAWLDKHRAAPVCQLALDETGQVTAILPRPPTFQRLTYKFITLALPSHKRQFMREILYGCYRHTNQFDQACAPVWWEKALENVEDRRKKPLQDHELKRWLNHPLIRLVLGERREAIYEHLMQATRAQSRGL</sequence>
<dbReference type="EMBL" id="JABFMS010000064">
    <property type="protein sequence ID" value="NUT83923.1"/>
    <property type="molecule type" value="Genomic_DNA"/>
</dbReference>
<evidence type="ECO:0000313" key="1">
    <source>
        <dbReference type="EMBL" id="NUT83923.1"/>
    </source>
</evidence>
<comment type="caution">
    <text evidence="1">The sequence shown here is derived from an EMBL/GenBank/DDBJ whole genome shotgun (WGS) entry which is preliminary data.</text>
</comment>
<accession>A0AAJ3G166</accession>
<name>A0AAJ3G166_9PSED</name>
<organism evidence="1 2">
    <name type="scientific">Pseudomonas brassicacearum</name>
    <dbReference type="NCBI Taxonomy" id="930166"/>
    <lineage>
        <taxon>Bacteria</taxon>
        <taxon>Pseudomonadati</taxon>
        <taxon>Pseudomonadota</taxon>
        <taxon>Gammaproteobacteria</taxon>
        <taxon>Pseudomonadales</taxon>
        <taxon>Pseudomonadaceae</taxon>
        <taxon>Pseudomonas</taxon>
    </lineage>
</organism>
<dbReference type="SUPFAM" id="SSF53448">
    <property type="entry name" value="Nucleotide-diphospho-sugar transferases"/>
    <property type="match status" value="1"/>
</dbReference>
<dbReference type="Proteomes" id="UP000562723">
    <property type="component" value="Unassembled WGS sequence"/>
</dbReference>